<dbReference type="RefSeq" id="WP_406832308.1">
    <property type="nucleotide sequence ID" value="NZ_CP157483.1"/>
</dbReference>
<proteinExistence type="predicted"/>
<reference evidence="1" key="1">
    <citation type="submission" date="2024-05" db="EMBL/GenBank/DDBJ databases">
        <authorList>
            <person name="Kim S."/>
            <person name="Heo J."/>
            <person name="Choi H."/>
            <person name="Choi Y."/>
            <person name="Kwon S.-W."/>
            <person name="Kim Y."/>
        </authorList>
    </citation>
    <scope>NUCLEOTIDE SEQUENCE</scope>
    <source>
        <strain evidence="1">KACC 23699</strain>
    </source>
</reference>
<evidence type="ECO:0000313" key="1">
    <source>
        <dbReference type="EMBL" id="XBO44825.1"/>
    </source>
</evidence>
<protein>
    <submittedName>
        <fullName evidence="1">Uncharacterized protein</fullName>
    </submittedName>
</protein>
<accession>A0AAU7JXC4</accession>
<gene>
    <name evidence="1" type="ORF">ABEG17_05640</name>
</gene>
<dbReference type="AlphaFoldDB" id="A0AAU7JXC4"/>
<organism evidence="1">
    <name type="scientific">Pedococcus sp. KACC 23699</name>
    <dbReference type="NCBI Taxonomy" id="3149228"/>
    <lineage>
        <taxon>Bacteria</taxon>
        <taxon>Bacillati</taxon>
        <taxon>Actinomycetota</taxon>
        <taxon>Actinomycetes</taxon>
        <taxon>Micrococcales</taxon>
        <taxon>Intrasporangiaceae</taxon>
        <taxon>Pedococcus</taxon>
    </lineage>
</organism>
<name>A0AAU7JXC4_9MICO</name>
<sequence>MAGNGKNEGLSLGYRIGYGVKYVGWHLFGPAQLTEGQDPHMRLKRQRAAKVEAARAARMGG</sequence>
<dbReference type="EMBL" id="CP157483">
    <property type="protein sequence ID" value="XBO44825.1"/>
    <property type="molecule type" value="Genomic_DNA"/>
</dbReference>